<dbReference type="AlphaFoldDB" id="A0A9P8A257"/>
<gene>
    <name evidence="11" type="ORF">KVV02_007626</name>
</gene>
<feature type="region of interest" description="Disordered" evidence="9">
    <location>
        <begin position="832"/>
        <end position="852"/>
    </location>
</feature>
<feature type="compositionally biased region" description="Basic and acidic residues" evidence="9">
    <location>
        <begin position="38"/>
        <end position="51"/>
    </location>
</feature>
<accession>A0A9P8A257</accession>
<dbReference type="SUPFAM" id="SSF90209">
    <property type="entry name" value="Ran binding protein zinc finger-like"/>
    <property type="match status" value="1"/>
</dbReference>
<dbReference type="PROSITE" id="PS01358">
    <property type="entry name" value="ZF_RANBP2_1"/>
    <property type="match status" value="1"/>
</dbReference>
<evidence type="ECO:0000256" key="5">
    <source>
        <dbReference type="ARBA" id="ARBA00022723"/>
    </source>
</evidence>
<reference evidence="11" key="1">
    <citation type="submission" date="2021-07" db="EMBL/GenBank/DDBJ databases">
        <title>Draft genome of Mortierella alpina, strain LL118, isolated from an aspen leaf litter sample.</title>
        <authorList>
            <person name="Yang S."/>
            <person name="Vinatzer B.A."/>
        </authorList>
    </citation>
    <scope>NUCLEOTIDE SEQUENCE</scope>
    <source>
        <strain evidence="11">LL118</strain>
    </source>
</reference>
<comment type="caution">
    <text evidence="11">The sequence shown here is derived from an EMBL/GenBank/DDBJ whole genome shotgun (WGS) entry which is preliminary data.</text>
</comment>
<proteinExistence type="inferred from homology"/>
<dbReference type="GO" id="GO:0008270">
    <property type="term" value="F:zinc ion binding"/>
    <property type="evidence" value="ECO:0007669"/>
    <property type="project" value="UniProtKB-KW"/>
</dbReference>
<dbReference type="GO" id="GO:0048471">
    <property type="term" value="C:perinuclear region of cytoplasm"/>
    <property type="evidence" value="ECO:0007669"/>
    <property type="project" value="UniProtKB-SubCell"/>
</dbReference>
<dbReference type="GO" id="GO:0004518">
    <property type="term" value="F:nuclease activity"/>
    <property type="evidence" value="ECO:0007669"/>
    <property type="project" value="InterPro"/>
</dbReference>
<dbReference type="Pfam" id="PF05021">
    <property type="entry name" value="NPL4"/>
    <property type="match status" value="1"/>
</dbReference>
<dbReference type="Pfam" id="PF05020">
    <property type="entry name" value="zf-NPL4"/>
    <property type="match status" value="1"/>
</dbReference>
<dbReference type="InterPro" id="IPR029071">
    <property type="entry name" value="Ubiquitin-like_domsf"/>
</dbReference>
<evidence type="ECO:0000313" key="12">
    <source>
        <dbReference type="Proteomes" id="UP000717515"/>
    </source>
</evidence>
<keyword evidence="7" id="KW-0862">Zinc</keyword>
<dbReference type="CDD" id="cd08061">
    <property type="entry name" value="MPN_NPL4"/>
    <property type="match status" value="1"/>
</dbReference>
<dbReference type="Proteomes" id="UP000717515">
    <property type="component" value="Unassembled WGS sequence"/>
</dbReference>
<evidence type="ECO:0000313" key="11">
    <source>
        <dbReference type="EMBL" id="KAG9321101.1"/>
    </source>
</evidence>
<organism evidence="11 12">
    <name type="scientific">Mortierella alpina</name>
    <name type="common">Oleaginous fungus</name>
    <name type="synonym">Mortierella renispora</name>
    <dbReference type="NCBI Taxonomy" id="64518"/>
    <lineage>
        <taxon>Eukaryota</taxon>
        <taxon>Fungi</taxon>
        <taxon>Fungi incertae sedis</taxon>
        <taxon>Mucoromycota</taxon>
        <taxon>Mortierellomycotina</taxon>
        <taxon>Mortierellomycetes</taxon>
        <taxon>Mortierellales</taxon>
        <taxon>Mortierellaceae</taxon>
        <taxon>Mortierella</taxon>
    </lineage>
</organism>
<evidence type="ECO:0000259" key="10">
    <source>
        <dbReference type="PROSITE" id="PS50249"/>
    </source>
</evidence>
<dbReference type="InterPro" id="IPR016563">
    <property type="entry name" value="Npl4"/>
</dbReference>
<sequence length="884" mass="96845">MSLVDYGSSSDEEDEAAGSHFEKAQNSLCGAHTQGKRSPPDDNHVGKDVSPKKTKTSLPPLPSSLTELYKERERPQDNPDKHQGRVRSRAHVDGSWPVHVYLEVKASEELFDIITSLTKSARASAPSTVSMLRSIESLKNAPSVSIDADTAADATELHISLTKPLYLQELHLGRFTSDVRDAFKKRKRFNVSFSGVQSFSNEENTRSFLSLRVGSGHTEASLQSLVAEMDKIAERYSQPTFYPDPQFHASFAWALGGDVLSAKTVDAIPELLGELGHDLRHCSVMLVRVRSKEGTHRIEVTPNDDIIILRNKIAQELKILDPATITISDQPNAGATPMDSLSGKTLGELNVKHGDLLYIGFAEAAAQPAPTTPSSTVVQDAVDDFLDTQKGLIKRGKDPKFCKHASNGMCDYCMPLEPYDPTYLEEHKIKSMSFHAYLRKLGSHDKKQGTSYVTLPSLEEPSFKVKTNCSSGHPPWPASICTKCQPSAITLQRQPFRLVDHVEFSSATIIDNFINYWRSTGLQRFGYMYGRYEPYSEVPLGIKAVVEAIYEPPQEGDSEGLKLESPIEGEKRADEMAAACGLQRVGMIYTDLTDDGTGKGTVLCKRHIDSYFFSSQECQFAAVLQQKYPNATKYSSSGTFGSKFVTCVIGGNDEGNIDVSSYQVSNTCVGMVDADIVEPSVEPGIMRVKEPAADRYIPDVFFKYKNEYNLVVQKDAKPSFPVEYLLVNVTHGFPVKAAPMFTSTKDFPVENRMGAFTQDAGSLHRYIESGKLVDLASNFHFLLFTRSMGILNDADEMLLLVKVAITHSEEDASKLQQTSGWQTLLTVLKESAGSSRGGGQGSSSGGGASSSGGASAAAPWTCRHCTFLNTHGDENCEMCGLPMG</sequence>
<dbReference type="CDD" id="cd17055">
    <property type="entry name" value="Ubl_AtNPL4_like"/>
    <property type="match status" value="1"/>
</dbReference>
<dbReference type="InterPro" id="IPR036443">
    <property type="entry name" value="Znf_RanBP2_sf"/>
</dbReference>
<dbReference type="Gene3D" id="3.90.1140.10">
    <property type="entry name" value="Cyclic phosphodiesterase"/>
    <property type="match status" value="1"/>
</dbReference>
<keyword evidence="5" id="KW-0479">Metal-binding</keyword>
<evidence type="ECO:0000256" key="2">
    <source>
        <dbReference type="ARBA" id="ARBA00004556"/>
    </source>
</evidence>
<dbReference type="EMBL" id="JAIFTL010000231">
    <property type="protein sequence ID" value="KAG9321101.1"/>
    <property type="molecule type" value="Genomic_DNA"/>
</dbReference>
<evidence type="ECO:0000256" key="7">
    <source>
        <dbReference type="ARBA" id="ARBA00022833"/>
    </source>
</evidence>
<dbReference type="PANTHER" id="PTHR12710">
    <property type="entry name" value="NUCLEAR PROTEIN LOCALIZATION 4"/>
    <property type="match status" value="1"/>
</dbReference>
<evidence type="ECO:0000256" key="1">
    <source>
        <dbReference type="ARBA" id="ARBA00004335"/>
    </source>
</evidence>
<comment type="function">
    <text evidence="8">Involved in the import of nuclear-targeted proteins into the nucleus and the export of poly(A) RNA out of the nucleus. Has a role in the endoplasmic reticulum-associated degradation (ERAD) pathway.</text>
</comment>
<evidence type="ECO:0000256" key="9">
    <source>
        <dbReference type="SAM" id="MobiDB-lite"/>
    </source>
</evidence>
<dbReference type="GO" id="GO:0034477">
    <property type="term" value="P:U6 snRNA 3'-end processing"/>
    <property type="evidence" value="ECO:0007669"/>
    <property type="project" value="InterPro"/>
</dbReference>
<dbReference type="GO" id="GO:0006511">
    <property type="term" value="P:ubiquitin-dependent protein catabolic process"/>
    <property type="evidence" value="ECO:0007669"/>
    <property type="project" value="InterPro"/>
</dbReference>
<dbReference type="InterPro" id="IPR027521">
    <property type="entry name" value="Usb1"/>
</dbReference>
<dbReference type="InterPro" id="IPR001876">
    <property type="entry name" value="Znf_RanBP2"/>
</dbReference>
<dbReference type="PANTHER" id="PTHR12710:SF0">
    <property type="entry name" value="NUCLEAR PROTEIN LOCALIZATION PROTEIN 4 HOMOLOG"/>
    <property type="match status" value="1"/>
</dbReference>
<feature type="compositionally biased region" description="Basic and acidic residues" evidence="9">
    <location>
        <begin position="68"/>
        <end position="83"/>
    </location>
</feature>
<feature type="domain" description="MPN" evidence="10">
    <location>
        <begin position="502"/>
        <end position="640"/>
    </location>
</feature>
<dbReference type="GO" id="GO:0031965">
    <property type="term" value="C:nuclear membrane"/>
    <property type="evidence" value="ECO:0007669"/>
    <property type="project" value="UniProtKB-SubCell"/>
</dbReference>
<feature type="region of interest" description="Disordered" evidence="9">
    <location>
        <begin position="1"/>
        <end position="90"/>
    </location>
</feature>
<dbReference type="InterPro" id="IPR024682">
    <property type="entry name" value="Npl4_Ub-like_dom"/>
</dbReference>
<dbReference type="GO" id="GO:0031625">
    <property type="term" value="F:ubiquitin protein ligase binding"/>
    <property type="evidence" value="ECO:0007669"/>
    <property type="project" value="TreeGrafter"/>
</dbReference>
<dbReference type="Pfam" id="PF09749">
    <property type="entry name" value="HVSL"/>
    <property type="match status" value="1"/>
</dbReference>
<evidence type="ECO:0000256" key="4">
    <source>
        <dbReference type="ARBA" id="ARBA00019709"/>
    </source>
</evidence>
<dbReference type="PROSITE" id="PS50249">
    <property type="entry name" value="MPN"/>
    <property type="match status" value="1"/>
</dbReference>
<dbReference type="InterPro" id="IPR037518">
    <property type="entry name" value="MPN"/>
</dbReference>
<dbReference type="InterPro" id="IPR007716">
    <property type="entry name" value="NPL4_Zn-bd_put"/>
</dbReference>
<name>A0A9P8A257_MORAP</name>
<dbReference type="GO" id="GO:0043130">
    <property type="term" value="F:ubiquitin binding"/>
    <property type="evidence" value="ECO:0007669"/>
    <property type="project" value="TreeGrafter"/>
</dbReference>
<comment type="subcellular location">
    <subcellularLocation>
        <location evidence="2">Cytoplasm</location>
        <location evidence="2">Perinuclear region</location>
    </subcellularLocation>
    <subcellularLocation>
        <location evidence="1">Nucleus membrane</location>
        <topology evidence="1">Peripheral membrane protein</topology>
        <orientation evidence="1">Cytoplasmic side</orientation>
    </subcellularLocation>
</comment>
<evidence type="ECO:0000256" key="6">
    <source>
        <dbReference type="ARBA" id="ARBA00022771"/>
    </source>
</evidence>
<evidence type="ECO:0000256" key="8">
    <source>
        <dbReference type="ARBA" id="ARBA00024703"/>
    </source>
</evidence>
<dbReference type="Pfam" id="PF11543">
    <property type="entry name" value="UN_NPL4"/>
    <property type="match status" value="1"/>
</dbReference>
<feature type="compositionally biased region" description="Gly residues" evidence="9">
    <location>
        <begin position="835"/>
        <end position="850"/>
    </location>
</feature>
<keyword evidence="6" id="KW-0863">Zinc-finger</keyword>
<dbReference type="SMART" id="SM00547">
    <property type="entry name" value="ZnF_RBZ"/>
    <property type="match status" value="1"/>
</dbReference>
<comment type="similarity">
    <text evidence="3">Belongs to the NPL4 family.</text>
</comment>
<evidence type="ECO:0000256" key="3">
    <source>
        <dbReference type="ARBA" id="ARBA00011025"/>
    </source>
</evidence>
<dbReference type="InterPro" id="IPR007717">
    <property type="entry name" value="NPL4_C"/>
</dbReference>
<dbReference type="SUPFAM" id="SSF54236">
    <property type="entry name" value="Ubiquitin-like"/>
    <property type="match status" value="1"/>
</dbReference>
<protein>
    <recommendedName>
        <fullName evidence="4">Nuclear protein localization protein 4</fullName>
    </recommendedName>
</protein>